<reference evidence="1" key="1">
    <citation type="submission" date="2024-11" db="EMBL/GenBank/DDBJ databases">
        <title>Sequencing of Borrelia variable plasmids from multiple Borrelia sensu lato isolates.</title>
        <authorList>
            <person name="Mongodin E.F."/>
            <person name="Rudenko N."/>
            <person name="Fraser C.M."/>
            <person name="Schutzer S."/>
            <person name="Luft B."/>
            <person name="Morgan R."/>
            <person name="Casjens S."/>
            <person name="Qiu W."/>
        </authorList>
    </citation>
    <scope>NUCLEOTIDE SEQUENCE</scope>
    <source>
        <strain evidence="1">PotiB3</strain>
    </source>
</reference>
<gene>
    <name evidence="1" type="ORF">QIA44_05130</name>
</gene>
<dbReference type="EMBL" id="CP179538">
    <property type="protein sequence ID" value="XPK47115.1"/>
    <property type="molecule type" value="Genomic_DNA"/>
</dbReference>
<dbReference type="Proteomes" id="UP001301963">
    <property type="component" value="Plasmid lp25"/>
</dbReference>
<keyword evidence="1" id="KW-0614">Plasmid</keyword>
<name>A0ACD5GLI9_9SPIR</name>
<proteinExistence type="predicted"/>
<evidence type="ECO:0000313" key="1">
    <source>
        <dbReference type="EMBL" id="XPK47115.1"/>
    </source>
</evidence>
<accession>A0ACD5GLI9</accession>
<geneLocation type="plasmid" evidence="1 2">
    <name>lp25</name>
</geneLocation>
<keyword evidence="2" id="KW-1185">Reference proteome</keyword>
<evidence type="ECO:0000313" key="2">
    <source>
        <dbReference type="Proteomes" id="UP001301963"/>
    </source>
</evidence>
<protein>
    <submittedName>
        <fullName evidence="1">Uncharacterized protein</fullName>
    </submittedName>
</protein>
<organism evidence="1 2">
    <name type="scientific">Borreliella lusitaniae</name>
    <dbReference type="NCBI Taxonomy" id="100177"/>
    <lineage>
        <taxon>Bacteria</taxon>
        <taxon>Pseudomonadati</taxon>
        <taxon>Spirochaetota</taxon>
        <taxon>Spirochaetia</taxon>
        <taxon>Spirochaetales</taxon>
        <taxon>Borreliaceae</taxon>
        <taxon>Borreliella</taxon>
    </lineage>
</organism>
<sequence>MVKFRKQLNIIGSIITMLVISISGLGTYAFKGILADLKNSVLKIKAKVFKEIENYYNAKVKNEFEEMKKYIKEDLKKLQI</sequence>